<dbReference type="GO" id="GO:0000139">
    <property type="term" value="C:Golgi membrane"/>
    <property type="evidence" value="ECO:0007669"/>
    <property type="project" value="UniProtKB-SubCell"/>
</dbReference>
<name>A0AAD5TUY1_9FUNG</name>
<comment type="subcellular location">
    <subcellularLocation>
        <location evidence="8">Golgi apparatus membrane</location>
        <topology evidence="8">Multi-pass membrane protein</topology>
    </subcellularLocation>
    <subcellularLocation>
        <location evidence="1">Membrane</location>
        <topology evidence="1">Multi-pass membrane protein</topology>
    </subcellularLocation>
</comment>
<accession>A0AAD5TUY1</accession>
<dbReference type="Pfam" id="PF04178">
    <property type="entry name" value="Got1"/>
    <property type="match status" value="1"/>
</dbReference>
<dbReference type="Proteomes" id="UP001211065">
    <property type="component" value="Unassembled WGS sequence"/>
</dbReference>
<feature type="non-terminal residue" evidence="9">
    <location>
        <position position="1"/>
    </location>
</feature>
<keyword evidence="8" id="KW-0333">Golgi apparatus</keyword>
<dbReference type="InterPro" id="IPR007305">
    <property type="entry name" value="Vesicle_transpt_Got1/SFT2"/>
</dbReference>
<comment type="caution">
    <text evidence="9">The sequence shown here is derived from an EMBL/GenBank/DDBJ whole genome shotgun (WGS) entry which is preliminary data.</text>
</comment>
<keyword evidence="10" id="KW-1185">Reference proteome</keyword>
<evidence type="ECO:0000256" key="5">
    <source>
        <dbReference type="ARBA" id="ARBA00022989"/>
    </source>
</evidence>
<evidence type="ECO:0000313" key="9">
    <source>
        <dbReference type="EMBL" id="KAJ3207670.1"/>
    </source>
</evidence>
<proteinExistence type="inferred from homology"/>
<evidence type="ECO:0000256" key="2">
    <source>
        <dbReference type="ARBA" id="ARBA00022448"/>
    </source>
</evidence>
<gene>
    <name evidence="9" type="ORF">HK099_000216</name>
</gene>
<dbReference type="EMBL" id="JADGJW010001039">
    <property type="protein sequence ID" value="KAJ3207670.1"/>
    <property type="molecule type" value="Genomic_DNA"/>
</dbReference>
<dbReference type="AlphaFoldDB" id="A0AAD5TUY1"/>
<feature type="transmembrane region" description="Helical" evidence="8">
    <location>
        <begin position="35"/>
        <end position="57"/>
    </location>
</feature>
<comment type="function">
    <text evidence="8">Nonessential protein required for the fusion of transport vesicles derived from the endocytic pathway with the Golgi complex.</text>
</comment>
<organism evidence="9 10">
    <name type="scientific">Clydaea vesicula</name>
    <dbReference type="NCBI Taxonomy" id="447962"/>
    <lineage>
        <taxon>Eukaryota</taxon>
        <taxon>Fungi</taxon>
        <taxon>Fungi incertae sedis</taxon>
        <taxon>Chytridiomycota</taxon>
        <taxon>Chytridiomycota incertae sedis</taxon>
        <taxon>Chytridiomycetes</taxon>
        <taxon>Lobulomycetales</taxon>
        <taxon>Lobulomycetaceae</taxon>
        <taxon>Clydaea</taxon>
    </lineage>
</organism>
<dbReference type="GO" id="GO:0016192">
    <property type="term" value="P:vesicle-mediated transport"/>
    <property type="evidence" value="ECO:0007669"/>
    <property type="project" value="InterPro"/>
</dbReference>
<comment type="similarity">
    <text evidence="7 8">Belongs to the SFT2 family.</text>
</comment>
<evidence type="ECO:0000256" key="4">
    <source>
        <dbReference type="ARBA" id="ARBA00022927"/>
    </source>
</evidence>
<feature type="transmembrane region" description="Helical" evidence="8">
    <location>
        <begin position="96"/>
        <end position="116"/>
    </location>
</feature>
<evidence type="ECO:0000313" key="10">
    <source>
        <dbReference type="Proteomes" id="UP001211065"/>
    </source>
</evidence>
<evidence type="ECO:0000256" key="7">
    <source>
        <dbReference type="ARBA" id="ARBA00025800"/>
    </source>
</evidence>
<dbReference type="PANTHER" id="PTHR23137">
    <property type="entry name" value="VESICLE TRANSPORT PROTEIN-RELATED"/>
    <property type="match status" value="1"/>
</dbReference>
<keyword evidence="4 8" id="KW-0653">Protein transport</keyword>
<sequence>MAITDFLQSSSGGILAGNDMDKMSCGLDLSRKQRLYGFGCCFVGGIFLSMFSTIFLISVNLPAFAVLYTLGNIISLIGTGFLIGFKSQFKKMLDPVRLTATLIFVGTMVATLIVAFT</sequence>
<reference evidence="9" key="1">
    <citation type="submission" date="2020-05" db="EMBL/GenBank/DDBJ databases">
        <title>Phylogenomic resolution of chytrid fungi.</title>
        <authorList>
            <person name="Stajich J.E."/>
            <person name="Amses K."/>
            <person name="Simmons R."/>
            <person name="Seto K."/>
            <person name="Myers J."/>
            <person name="Bonds A."/>
            <person name="Quandt C.A."/>
            <person name="Barry K."/>
            <person name="Liu P."/>
            <person name="Grigoriev I."/>
            <person name="Longcore J.E."/>
            <person name="James T.Y."/>
        </authorList>
    </citation>
    <scope>NUCLEOTIDE SEQUENCE</scope>
    <source>
        <strain evidence="9">JEL0476</strain>
    </source>
</reference>
<keyword evidence="6 8" id="KW-0472">Membrane</keyword>
<dbReference type="PANTHER" id="PTHR23137:SF6">
    <property type="entry name" value="VESICLE TRANSPORT PROTEIN"/>
    <property type="match status" value="1"/>
</dbReference>
<feature type="transmembrane region" description="Helical" evidence="8">
    <location>
        <begin position="63"/>
        <end position="84"/>
    </location>
</feature>
<evidence type="ECO:0000256" key="8">
    <source>
        <dbReference type="RuleBase" id="RU363111"/>
    </source>
</evidence>
<comment type="caution">
    <text evidence="8">Lacks conserved residue(s) required for the propagation of feature annotation.</text>
</comment>
<dbReference type="InterPro" id="IPR011691">
    <property type="entry name" value="Vesicle_transpt_SFT2"/>
</dbReference>
<dbReference type="GO" id="GO:0015031">
    <property type="term" value="P:protein transport"/>
    <property type="evidence" value="ECO:0007669"/>
    <property type="project" value="UniProtKB-KW"/>
</dbReference>
<keyword evidence="5 8" id="KW-1133">Transmembrane helix</keyword>
<evidence type="ECO:0000256" key="3">
    <source>
        <dbReference type="ARBA" id="ARBA00022692"/>
    </source>
</evidence>
<keyword evidence="3 8" id="KW-0812">Transmembrane</keyword>
<evidence type="ECO:0000256" key="1">
    <source>
        <dbReference type="ARBA" id="ARBA00004141"/>
    </source>
</evidence>
<evidence type="ECO:0000256" key="6">
    <source>
        <dbReference type="ARBA" id="ARBA00023136"/>
    </source>
</evidence>
<protein>
    <recommendedName>
        <fullName evidence="8">Protein transport protein SFT2</fullName>
    </recommendedName>
</protein>
<keyword evidence="2 8" id="KW-0813">Transport</keyword>